<keyword evidence="2" id="KW-1185">Reference proteome</keyword>
<gene>
    <name evidence="1" type="primary">107365437</name>
</gene>
<evidence type="ECO:0000313" key="1">
    <source>
        <dbReference type="EnsemblMetazoa" id="tetur15g03620.1"/>
    </source>
</evidence>
<evidence type="ECO:0000313" key="2">
    <source>
        <dbReference type="Proteomes" id="UP000015104"/>
    </source>
</evidence>
<proteinExistence type="predicted"/>
<dbReference type="Proteomes" id="UP000015104">
    <property type="component" value="Unassembled WGS sequence"/>
</dbReference>
<dbReference type="AlphaFoldDB" id="T1KN14"/>
<name>T1KN14_TETUR</name>
<reference evidence="1" key="2">
    <citation type="submission" date="2015-06" db="UniProtKB">
        <authorList>
            <consortium name="EnsemblMetazoa"/>
        </authorList>
    </citation>
    <scope>IDENTIFICATION</scope>
</reference>
<reference evidence="2" key="1">
    <citation type="submission" date="2011-08" db="EMBL/GenBank/DDBJ databases">
        <authorList>
            <person name="Rombauts S."/>
        </authorList>
    </citation>
    <scope>NUCLEOTIDE SEQUENCE</scope>
    <source>
        <strain evidence="2">London</strain>
    </source>
</reference>
<dbReference type="EnsemblMetazoa" id="tetur15g03620.1">
    <property type="protein sequence ID" value="tetur15g03620.1"/>
    <property type="gene ID" value="tetur15g03620"/>
</dbReference>
<dbReference type="HOGENOM" id="CLU_071407_3_0_1"/>
<organism evidence="1 2">
    <name type="scientific">Tetranychus urticae</name>
    <name type="common">Two-spotted spider mite</name>
    <dbReference type="NCBI Taxonomy" id="32264"/>
    <lineage>
        <taxon>Eukaryota</taxon>
        <taxon>Metazoa</taxon>
        <taxon>Ecdysozoa</taxon>
        <taxon>Arthropoda</taxon>
        <taxon>Chelicerata</taxon>
        <taxon>Arachnida</taxon>
        <taxon>Acari</taxon>
        <taxon>Acariformes</taxon>
        <taxon>Trombidiformes</taxon>
        <taxon>Prostigmata</taxon>
        <taxon>Eleutherengona</taxon>
        <taxon>Raphignathae</taxon>
        <taxon>Tetranychoidea</taxon>
        <taxon>Tetranychidae</taxon>
        <taxon>Tetranychus</taxon>
    </lineage>
</organism>
<accession>T1KN14</accession>
<sequence>MSEQENNSDKTTFKVKHLDEYHDIVIDWNDKRYEYKYQQLFDQLESITGVPNRYTKSLSLVRPYPTTLPDSFCCVNQIGIQGRRDISEAHIRDGECFRLTFCLRFEWEKYKRIVMDFKLVAEDSIPEGVCTYDFCQHQYNEAYFKRLKDIVNNDELNEKVTPLVLPLRRYFCHGADFIFRKFNIKQYFGVRCDEQERILATVHHIRFGPRPLYLRSAG</sequence>
<protein>
    <submittedName>
        <fullName evidence="1">Uncharacterized protein</fullName>
    </submittedName>
</protein>
<dbReference type="EMBL" id="CAEY01000249">
    <property type="status" value="NOT_ANNOTATED_CDS"/>
    <property type="molecule type" value="Genomic_DNA"/>
</dbReference>
<dbReference type="KEGG" id="tut:107365437"/>